<feature type="domain" description="Response regulatory" evidence="4">
    <location>
        <begin position="4"/>
        <end position="118"/>
    </location>
</feature>
<organism evidence="5 6">
    <name type="scientific">Desulfobacula phenolica</name>
    <dbReference type="NCBI Taxonomy" id="90732"/>
    <lineage>
        <taxon>Bacteria</taxon>
        <taxon>Pseudomonadati</taxon>
        <taxon>Thermodesulfobacteriota</taxon>
        <taxon>Desulfobacteria</taxon>
        <taxon>Desulfobacterales</taxon>
        <taxon>Desulfobacteraceae</taxon>
        <taxon>Desulfobacula</taxon>
    </lineage>
</organism>
<evidence type="ECO:0000256" key="2">
    <source>
        <dbReference type="ARBA" id="ARBA00023012"/>
    </source>
</evidence>
<keyword evidence="1 3" id="KW-0597">Phosphoprotein</keyword>
<feature type="modified residue" description="4-aspartylphosphate" evidence="3">
    <location>
        <position position="53"/>
    </location>
</feature>
<keyword evidence="6" id="KW-1185">Reference proteome</keyword>
<keyword evidence="2" id="KW-0902">Two-component regulatory system</keyword>
<dbReference type="PANTHER" id="PTHR44591">
    <property type="entry name" value="STRESS RESPONSE REGULATOR PROTEIN 1"/>
    <property type="match status" value="1"/>
</dbReference>
<dbReference type="Proteomes" id="UP000199608">
    <property type="component" value="Unassembled WGS sequence"/>
</dbReference>
<accession>A0A1H2DLJ0</accession>
<dbReference type="InterPro" id="IPR050595">
    <property type="entry name" value="Bact_response_regulator"/>
</dbReference>
<dbReference type="EMBL" id="FNLL01000001">
    <property type="protein sequence ID" value="SDT83797.1"/>
    <property type="molecule type" value="Genomic_DNA"/>
</dbReference>
<name>A0A1H2DLJ0_9BACT</name>
<evidence type="ECO:0000313" key="5">
    <source>
        <dbReference type="EMBL" id="SDT83797.1"/>
    </source>
</evidence>
<sequence>MKEKVLIIDDEQDFIDSLGERMRVRGMDVTAETSPSKALQLVEEKSFDAVVLDLQMPEMDGLETLKILKAKRPEIQVILLTAHATLEKGIEAMKLGAMDLLEKPTDLSVLAEKIHKAQAKKMIIVEKESEERIKDIMGSKGW</sequence>
<dbReference type="SUPFAM" id="SSF52172">
    <property type="entry name" value="CheY-like"/>
    <property type="match status" value="1"/>
</dbReference>
<proteinExistence type="predicted"/>
<dbReference type="PANTHER" id="PTHR44591:SF14">
    <property type="entry name" value="PROTEIN PILG"/>
    <property type="match status" value="1"/>
</dbReference>
<dbReference type="SMART" id="SM00448">
    <property type="entry name" value="REC"/>
    <property type="match status" value="1"/>
</dbReference>
<dbReference type="InterPro" id="IPR001789">
    <property type="entry name" value="Sig_transdc_resp-reg_receiver"/>
</dbReference>
<dbReference type="RefSeq" id="WP_092229302.1">
    <property type="nucleotide sequence ID" value="NZ_FNLL01000001.1"/>
</dbReference>
<protein>
    <submittedName>
        <fullName evidence="5">Response regulator receiver domain-containing protein</fullName>
    </submittedName>
</protein>
<dbReference type="AlphaFoldDB" id="A0A1H2DLJ0"/>
<evidence type="ECO:0000256" key="3">
    <source>
        <dbReference type="PROSITE-ProRule" id="PRU00169"/>
    </source>
</evidence>
<reference evidence="6" key="1">
    <citation type="submission" date="2016-10" db="EMBL/GenBank/DDBJ databases">
        <authorList>
            <person name="Varghese N."/>
            <person name="Submissions S."/>
        </authorList>
    </citation>
    <scope>NUCLEOTIDE SEQUENCE [LARGE SCALE GENOMIC DNA]</scope>
    <source>
        <strain evidence="6">DSM 3384</strain>
    </source>
</reference>
<dbReference type="InterPro" id="IPR011006">
    <property type="entry name" value="CheY-like_superfamily"/>
</dbReference>
<dbReference type="GO" id="GO:0000160">
    <property type="term" value="P:phosphorelay signal transduction system"/>
    <property type="evidence" value="ECO:0007669"/>
    <property type="project" value="UniProtKB-KW"/>
</dbReference>
<dbReference type="PROSITE" id="PS50110">
    <property type="entry name" value="RESPONSE_REGULATORY"/>
    <property type="match status" value="1"/>
</dbReference>
<evidence type="ECO:0000256" key="1">
    <source>
        <dbReference type="ARBA" id="ARBA00022553"/>
    </source>
</evidence>
<evidence type="ECO:0000259" key="4">
    <source>
        <dbReference type="PROSITE" id="PS50110"/>
    </source>
</evidence>
<dbReference type="Gene3D" id="3.40.50.2300">
    <property type="match status" value="1"/>
</dbReference>
<evidence type="ECO:0000313" key="6">
    <source>
        <dbReference type="Proteomes" id="UP000199608"/>
    </source>
</evidence>
<gene>
    <name evidence="5" type="ORF">SAMN04487931_10116</name>
</gene>
<dbReference type="Pfam" id="PF00072">
    <property type="entry name" value="Response_reg"/>
    <property type="match status" value="1"/>
</dbReference>